<sequence length="292" mass="32718">MPEYKILTTPVGKDYELLDSGNGEKLERYGDVVVARPDPQALWNKNLSESEWDKGDAYFKRASFDANWSVREQLPERWPIELGGLKFWIKLSAFKHTGVFPEQAGNWDWIREKITKAKRVEPVKVLNLFGYTGGATLAAAQAGAEVVHVDGSKVAIGWARENAELSGLSEKPVRWILDDAQKFVAREIKRGKKYEGIIMDPPAFGHGAEGEVWKIEQDLLPLLESCKQILSDKPLFFIINGYASGYSAVAYRNSLGDLMKQFGGEIEIGELTIAEKNSERLLPAGIFARWSL</sequence>
<dbReference type="PANTHER" id="PTHR43042:SF2">
    <property type="entry name" value="SAM-DEPENDENT METHYLTRANSFERASE"/>
    <property type="match status" value="1"/>
</dbReference>
<keyword evidence="1 5" id="KW-0489">Methyltransferase</keyword>
<dbReference type="Gene3D" id="2.60.40.1180">
    <property type="entry name" value="Golgi alpha-mannosidase II"/>
    <property type="match status" value="1"/>
</dbReference>
<dbReference type="AlphaFoldDB" id="A0A1F6PAB9"/>
<reference evidence="5 6" key="1">
    <citation type="journal article" date="2016" name="Nat. Commun.">
        <title>Thousands of microbial genomes shed light on interconnected biogeochemical processes in an aquifer system.</title>
        <authorList>
            <person name="Anantharaman K."/>
            <person name="Brown C.T."/>
            <person name="Hug L.A."/>
            <person name="Sharon I."/>
            <person name="Castelle C.J."/>
            <person name="Probst A.J."/>
            <person name="Thomas B.C."/>
            <person name="Singh A."/>
            <person name="Wilkins M.J."/>
            <person name="Karaoz U."/>
            <person name="Brodie E.L."/>
            <person name="Williams K.H."/>
            <person name="Hubbard S.S."/>
            <person name="Banfield J.F."/>
        </authorList>
    </citation>
    <scope>NUCLEOTIDE SEQUENCE [LARGE SCALE GENOMIC DNA]</scope>
</reference>
<dbReference type="GO" id="GO:0008168">
    <property type="term" value="F:methyltransferase activity"/>
    <property type="evidence" value="ECO:0007669"/>
    <property type="project" value="UniProtKB-KW"/>
</dbReference>
<protein>
    <submittedName>
        <fullName evidence="5">SAM-dependent methyltransferase</fullName>
    </submittedName>
</protein>
<dbReference type="STRING" id="1798705.A2563_00370"/>
<feature type="domain" description="S-adenosylmethionine-dependent methyltransferase" evidence="4">
    <location>
        <begin position="65"/>
        <end position="208"/>
    </location>
</feature>
<evidence type="ECO:0000259" key="4">
    <source>
        <dbReference type="Pfam" id="PF10672"/>
    </source>
</evidence>
<dbReference type="InterPro" id="IPR019614">
    <property type="entry name" value="SAM-dep_methyl-trfase"/>
</dbReference>
<proteinExistence type="predicted"/>
<comment type="caution">
    <text evidence="5">The sequence shown here is derived from an EMBL/GenBank/DDBJ whole genome shotgun (WGS) entry which is preliminary data.</text>
</comment>
<dbReference type="GO" id="GO:0032259">
    <property type="term" value="P:methylation"/>
    <property type="evidence" value="ECO:0007669"/>
    <property type="project" value="UniProtKB-KW"/>
</dbReference>
<dbReference type="EMBL" id="MFRA01000002">
    <property type="protein sequence ID" value="OGH93127.1"/>
    <property type="molecule type" value="Genomic_DNA"/>
</dbReference>
<dbReference type="Proteomes" id="UP000176634">
    <property type="component" value="Unassembled WGS sequence"/>
</dbReference>
<dbReference type="InterPro" id="IPR013780">
    <property type="entry name" value="Glyco_hydro_b"/>
</dbReference>
<evidence type="ECO:0000313" key="6">
    <source>
        <dbReference type="Proteomes" id="UP000176634"/>
    </source>
</evidence>
<keyword evidence="2 5" id="KW-0808">Transferase</keyword>
<evidence type="ECO:0000256" key="2">
    <source>
        <dbReference type="ARBA" id="ARBA00022679"/>
    </source>
</evidence>
<dbReference type="PANTHER" id="PTHR43042">
    <property type="entry name" value="SAM-DEPENDENT METHYLTRANSFERASE"/>
    <property type="match status" value="1"/>
</dbReference>
<accession>A0A1F6PAB9</accession>
<evidence type="ECO:0000313" key="5">
    <source>
        <dbReference type="EMBL" id="OGH93127.1"/>
    </source>
</evidence>
<evidence type="ECO:0000256" key="1">
    <source>
        <dbReference type="ARBA" id="ARBA00022603"/>
    </source>
</evidence>
<dbReference type="SUPFAM" id="SSF53335">
    <property type="entry name" value="S-adenosyl-L-methionine-dependent methyltransferases"/>
    <property type="match status" value="1"/>
</dbReference>
<evidence type="ECO:0000256" key="3">
    <source>
        <dbReference type="ARBA" id="ARBA00022691"/>
    </source>
</evidence>
<gene>
    <name evidence="5" type="ORF">A2563_00370</name>
</gene>
<dbReference type="Gene3D" id="3.40.50.150">
    <property type="entry name" value="Vaccinia Virus protein VP39"/>
    <property type="match status" value="1"/>
</dbReference>
<dbReference type="Pfam" id="PF10672">
    <property type="entry name" value="Methyltrans_SAM"/>
    <property type="match status" value="1"/>
</dbReference>
<keyword evidence="3" id="KW-0949">S-adenosyl-L-methionine</keyword>
<organism evidence="5 6">
    <name type="scientific">Candidatus Magasanikbacteria bacterium RIFOXYD1_FULL_40_23</name>
    <dbReference type="NCBI Taxonomy" id="1798705"/>
    <lineage>
        <taxon>Bacteria</taxon>
        <taxon>Candidatus Magasanikiibacteriota</taxon>
    </lineage>
</organism>
<name>A0A1F6PAB9_9BACT</name>
<dbReference type="InterPro" id="IPR029063">
    <property type="entry name" value="SAM-dependent_MTases_sf"/>
</dbReference>